<proteinExistence type="predicted"/>
<reference evidence="2 3" key="1">
    <citation type="submission" date="2014-04" db="EMBL/GenBank/DDBJ databases">
        <authorList>
            <consortium name="DOE Joint Genome Institute"/>
            <person name="Kuo A."/>
            <person name="Kohler A."/>
            <person name="Costa M.D."/>
            <person name="Nagy L.G."/>
            <person name="Floudas D."/>
            <person name="Copeland A."/>
            <person name="Barry K.W."/>
            <person name="Cichocki N."/>
            <person name="Veneault-Fourrey C."/>
            <person name="LaButti K."/>
            <person name="Lindquist E.A."/>
            <person name="Lipzen A."/>
            <person name="Lundell T."/>
            <person name="Morin E."/>
            <person name="Murat C."/>
            <person name="Sun H."/>
            <person name="Tunlid A."/>
            <person name="Henrissat B."/>
            <person name="Grigoriev I.V."/>
            <person name="Hibbett D.S."/>
            <person name="Martin F."/>
            <person name="Nordberg H.P."/>
            <person name="Cantor M.N."/>
            <person name="Hua S.X."/>
        </authorList>
    </citation>
    <scope>NUCLEOTIDE SEQUENCE [LARGE SCALE GENOMIC DNA]</scope>
    <source>
        <strain evidence="2 3">Marx 270</strain>
    </source>
</reference>
<dbReference type="HOGENOM" id="CLU_2455626_0_0_1"/>
<evidence type="ECO:0000313" key="2">
    <source>
        <dbReference type="EMBL" id="KIO04796.1"/>
    </source>
</evidence>
<dbReference type="AlphaFoldDB" id="A0A0C3PA83"/>
<organism evidence="2 3">
    <name type="scientific">Pisolithus tinctorius Marx 270</name>
    <dbReference type="NCBI Taxonomy" id="870435"/>
    <lineage>
        <taxon>Eukaryota</taxon>
        <taxon>Fungi</taxon>
        <taxon>Dikarya</taxon>
        <taxon>Basidiomycota</taxon>
        <taxon>Agaricomycotina</taxon>
        <taxon>Agaricomycetes</taxon>
        <taxon>Agaricomycetidae</taxon>
        <taxon>Boletales</taxon>
        <taxon>Sclerodermatineae</taxon>
        <taxon>Pisolithaceae</taxon>
        <taxon>Pisolithus</taxon>
    </lineage>
</organism>
<keyword evidence="3" id="KW-1185">Reference proteome</keyword>
<evidence type="ECO:0000256" key="1">
    <source>
        <dbReference type="SAM" id="MobiDB-lite"/>
    </source>
</evidence>
<reference evidence="3" key="2">
    <citation type="submission" date="2015-01" db="EMBL/GenBank/DDBJ databases">
        <title>Evolutionary Origins and Diversification of the Mycorrhizal Mutualists.</title>
        <authorList>
            <consortium name="DOE Joint Genome Institute"/>
            <consortium name="Mycorrhizal Genomics Consortium"/>
            <person name="Kohler A."/>
            <person name="Kuo A."/>
            <person name="Nagy L.G."/>
            <person name="Floudas D."/>
            <person name="Copeland A."/>
            <person name="Barry K.W."/>
            <person name="Cichocki N."/>
            <person name="Veneault-Fourrey C."/>
            <person name="LaButti K."/>
            <person name="Lindquist E.A."/>
            <person name="Lipzen A."/>
            <person name="Lundell T."/>
            <person name="Morin E."/>
            <person name="Murat C."/>
            <person name="Riley R."/>
            <person name="Ohm R."/>
            <person name="Sun H."/>
            <person name="Tunlid A."/>
            <person name="Henrissat B."/>
            <person name="Grigoriev I.V."/>
            <person name="Hibbett D.S."/>
            <person name="Martin F."/>
        </authorList>
    </citation>
    <scope>NUCLEOTIDE SEQUENCE [LARGE SCALE GENOMIC DNA]</scope>
    <source>
        <strain evidence="3">Marx 270</strain>
    </source>
</reference>
<accession>A0A0C3PA83</accession>
<dbReference type="EMBL" id="KN831969">
    <property type="protein sequence ID" value="KIO04796.1"/>
    <property type="molecule type" value="Genomic_DNA"/>
</dbReference>
<feature type="region of interest" description="Disordered" evidence="1">
    <location>
        <begin position="55"/>
        <end position="89"/>
    </location>
</feature>
<protein>
    <submittedName>
        <fullName evidence="2">Uncharacterized protein</fullName>
    </submittedName>
</protein>
<dbReference type="Proteomes" id="UP000054217">
    <property type="component" value="Unassembled WGS sequence"/>
</dbReference>
<gene>
    <name evidence="2" type="ORF">M404DRAFT_540428</name>
</gene>
<name>A0A0C3PA83_PISTI</name>
<sequence>MLWNVSPIKLSATIGLFPCHDCDSATVVDHIRHFTVTFANRPSLRPYDATTSNHLPILSLRKPHEPKSNKSTMGSGPHDGSWPSGALVT</sequence>
<dbReference type="InParanoid" id="A0A0C3PA83"/>
<evidence type="ECO:0000313" key="3">
    <source>
        <dbReference type="Proteomes" id="UP000054217"/>
    </source>
</evidence>